<dbReference type="Proteomes" id="UP000251197">
    <property type="component" value="Unassembled WGS sequence"/>
</dbReference>
<dbReference type="EMBL" id="UAVU01000003">
    <property type="protein sequence ID" value="SQA96938.1"/>
    <property type="molecule type" value="Genomic_DNA"/>
</dbReference>
<sequence>MQVAIPLSRGNLYSGTTRGEAISVASLKKLASVTTLLPAGVTLQGVNVQQSAAIEDIKKANAQEAGIDSAMFTDITPQGERSLIALQAQNTLAAYEANNRRFDAIVLAHWLSAGETFDLKEHPTDEKKIPYPYGVFGSIQQFR</sequence>
<protein>
    <submittedName>
        <fullName evidence="1">Uncharacterized protein</fullName>
    </submittedName>
</protein>
<reference evidence="1 2" key="1">
    <citation type="submission" date="2018-06" db="EMBL/GenBank/DDBJ databases">
        <authorList>
            <consortium name="Pathogen Informatics"/>
            <person name="Doyle S."/>
        </authorList>
    </citation>
    <scope>NUCLEOTIDE SEQUENCE [LARGE SCALE GENOMIC DNA]</scope>
    <source>
        <strain evidence="1 2">NCTC12120</strain>
    </source>
</reference>
<dbReference type="AlphaFoldDB" id="A0A2X2SXX8"/>
<gene>
    <name evidence="1" type="ORF">NCTC12120_00711</name>
</gene>
<proteinExistence type="predicted"/>
<name>A0A2X2SXX8_9ENTR</name>
<accession>A0A2X2SXX8</accession>
<organism evidence="1 2">
    <name type="scientific">Cedecea neteri</name>
    <dbReference type="NCBI Taxonomy" id="158822"/>
    <lineage>
        <taxon>Bacteria</taxon>
        <taxon>Pseudomonadati</taxon>
        <taxon>Pseudomonadota</taxon>
        <taxon>Gammaproteobacteria</taxon>
        <taxon>Enterobacterales</taxon>
        <taxon>Enterobacteriaceae</taxon>
        <taxon>Cedecea</taxon>
    </lineage>
</organism>
<evidence type="ECO:0000313" key="1">
    <source>
        <dbReference type="EMBL" id="SQA96938.1"/>
    </source>
</evidence>
<evidence type="ECO:0000313" key="2">
    <source>
        <dbReference type="Proteomes" id="UP000251197"/>
    </source>
</evidence>